<comment type="caution">
    <text evidence="2">The sequence shown here is derived from an EMBL/GenBank/DDBJ whole genome shotgun (WGS) entry which is preliminary data.</text>
</comment>
<protein>
    <submittedName>
        <fullName evidence="2">Uncharacterized protein</fullName>
    </submittedName>
</protein>
<feature type="compositionally biased region" description="Acidic residues" evidence="1">
    <location>
        <begin position="103"/>
        <end position="118"/>
    </location>
</feature>
<evidence type="ECO:0000313" key="2">
    <source>
        <dbReference type="EMBL" id="KAJ7767330.1"/>
    </source>
</evidence>
<name>A0AAD7JLD1_9AGAR</name>
<sequence length="212" mass="23435">MTDFQTGPSSFRWSDCPAYWSLDPSGLERLSTEEVTQLGFVSFQLSTQLHGCSWNASVYAGLRQFHHAKGFDPDSQDLARHLGYPLYQLSREVDSPFAHVDELSEDNGDSFDSGTDEENMSKSGAEDQDRQVEACAQLQDMSRDGRSVPSVHMQPVEATPGSADLEANSEPQIPSDHGTGGNFIHRFFWGLQQGLETEIDNIDTGSISPFLI</sequence>
<gene>
    <name evidence="2" type="ORF">B0H16DRAFT_356529</name>
</gene>
<proteinExistence type="predicted"/>
<keyword evidence="3" id="KW-1185">Reference proteome</keyword>
<evidence type="ECO:0000313" key="3">
    <source>
        <dbReference type="Proteomes" id="UP001215598"/>
    </source>
</evidence>
<reference evidence="2" key="1">
    <citation type="submission" date="2023-03" db="EMBL/GenBank/DDBJ databases">
        <title>Massive genome expansion in bonnet fungi (Mycena s.s.) driven by repeated elements and novel gene families across ecological guilds.</title>
        <authorList>
            <consortium name="Lawrence Berkeley National Laboratory"/>
            <person name="Harder C.B."/>
            <person name="Miyauchi S."/>
            <person name="Viragh M."/>
            <person name="Kuo A."/>
            <person name="Thoen E."/>
            <person name="Andreopoulos B."/>
            <person name="Lu D."/>
            <person name="Skrede I."/>
            <person name="Drula E."/>
            <person name="Henrissat B."/>
            <person name="Morin E."/>
            <person name="Kohler A."/>
            <person name="Barry K."/>
            <person name="LaButti K."/>
            <person name="Morin E."/>
            <person name="Salamov A."/>
            <person name="Lipzen A."/>
            <person name="Mereny Z."/>
            <person name="Hegedus B."/>
            <person name="Baldrian P."/>
            <person name="Stursova M."/>
            <person name="Weitz H."/>
            <person name="Taylor A."/>
            <person name="Grigoriev I.V."/>
            <person name="Nagy L.G."/>
            <person name="Martin F."/>
            <person name="Kauserud H."/>
        </authorList>
    </citation>
    <scope>NUCLEOTIDE SEQUENCE</scope>
    <source>
        <strain evidence="2">CBHHK182m</strain>
    </source>
</reference>
<organism evidence="2 3">
    <name type="scientific">Mycena metata</name>
    <dbReference type="NCBI Taxonomy" id="1033252"/>
    <lineage>
        <taxon>Eukaryota</taxon>
        <taxon>Fungi</taxon>
        <taxon>Dikarya</taxon>
        <taxon>Basidiomycota</taxon>
        <taxon>Agaricomycotina</taxon>
        <taxon>Agaricomycetes</taxon>
        <taxon>Agaricomycetidae</taxon>
        <taxon>Agaricales</taxon>
        <taxon>Marasmiineae</taxon>
        <taxon>Mycenaceae</taxon>
        <taxon>Mycena</taxon>
    </lineage>
</organism>
<dbReference type="AlphaFoldDB" id="A0AAD7JLD1"/>
<dbReference type="EMBL" id="JARKIB010000022">
    <property type="protein sequence ID" value="KAJ7767330.1"/>
    <property type="molecule type" value="Genomic_DNA"/>
</dbReference>
<feature type="region of interest" description="Disordered" evidence="1">
    <location>
        <begin position="101"/>
        <end position="131"/>
    </location>
</feature>
<accession>A0AAD7JLD1</accession>
<evidence type="ECO:0000256" key="1">
    <source>
        <dbReference type="SAM" id="MobiDB-lite"/>
    </source>
</evidence>
<dbReference type="Proteomes" id="UP001215598">
    <property type="component" value="Unassembled WGS sequence"/>
</dbReference>